<keyword evidence="4" id="KW-1185">Reference proteome</keyword>
<feature type="chain" id="PRO_5003036090" evidence="1">
    <location>
        <begin position="24"/>
        <end position="437"/>
    </location>
</feature>
<proteinExistence type="predicted"/>
<dbReference type="InterPro" id="IPR011047">
    <property type="entry name" value="Quinoprotein_ADH-like_sf"/>
</dbReference>
<accession>D2QYW1</accession>
<dbReference type="InterPro" id="IPR002372">
    <property type="entry name" value="PQQ_rpt_dom"/>
</dbReference>
<protein>
    <submittedName>
        <fullName evidence="3">FOG: WD40 repeat-like protein</fullName>
    </submittedName>
</protein>
<dbReference type="InterPro" id="IPR015943">
    <property type="entry name" value="WD40/YVTN_repeat-like_dom_sf"/>
</dbReference>
<dbReference type="eggNOG" id="COG1520">
    <property type="taxonomic scope" value="Bacteria"/>
</dbReference>
<dbReference type="KEGG" id="psl:Psta_1741"/>
<dbReference type="AlphaFoldDB" id="D2QYW1"/>
<dbReference type="PANTHER" id="PTHR34512:SF30">
    <property type="entry name" value="OUTER MEMBRANE PROTEIN ASSEMBLY FACTOR BAMB"/>
    <property type="match status" value="1"/>
</dbReference>
<dbReference type="PANTHER" id="PTHR34512">
    <property type="entry name" value="CELL SURFACE PROTEIN"/>
    <property type="match status" value="1"/>
</dbReference>
<dbReference type="SUPFAM" id="SSF50998">
    <property type="entry name" value="Quinoprotein alcohol dehydrogenase-like"/>
    <property type="match status" value="1"/>
</dbReference>
<dbReference type="Pfam" id="PF13360">
    <property type="entry name" value="PQQ_2"/>
    <property type="match status" value="1"/>
</dbReference>
<feature type="domain" description="Pyrrolo-quinoline quinone repeat" evidence="2">
    <location>
        <begin position="99"/>
        <end position="301"/>
    </location>
</feature>
<dbReference type="HOGENOM" id="CLU_027480_2_2_0"/>
<keyword evidence="1" id="KW-0732">Signal</keyword>
<name>D2QYW1_PIRSD</name>
<feature type="signal peptide" evidence="1">
    <location>
        <begin position="1"/>
        <end position="23"/>
    </location>
</feature>
<dbReference type="Gene3D" id="2.130.10.10">
    <property type="entry name" value="YVTN repeat-like/Quinoprotein amine dehydrogenase"/>
    <property type="match status" value="1"/>
</dbReference>
<evidence type="ECO:0000256" key="1">
    <source>
        <dbReference type="SAM" id="SignalP"/>
    </source>
</evidence>
<evidence type="ECO:0000313" key="4">
    <source>
        <dbReference type="Proteomes" id="UP000001887"/>
    </source>
</evidence>
<dbReference type="EMBL" id="CP001848">
    <property type="protein sequence ID" value="ADB16416.1"/>
    <property type="molecule type" value="Genomic_DNA"/>
</dbReference>
<organism evidence="3 4">
    <name type="scientific">Pirellula staleyi (strain ATCC 27377 / DSM 6068 / ICPB 4128)</name>
    <name type="common">Pirella staleyi</name>
    <dbReference type="NCBI Taxonomy" id="530564"/>
    <lineage>
        <taxon>Bacteria</taxon>
        <taxon>Pseudomonadati</taxon>
        <taxon>Planctomycetota</taxon>
        <taxon>Planctomycetia</taxon>
        <taxon>Pirellulales</taxon>
        <taxon>Pirellulaceae</taxon>
        <taxon>Pirellula</taxon>
    </lineage>
</organism>
<dbReference type="Proteomes" id="UP000001887">
    <property type="component" value="Chromosome"/>
</dbReference>
<evidence type="ECO:0000313" key="3">
    <source>
        <dbReference type="EMBL" id="ADB16416.1"/>
    </source>
</evidence>
<dbReference type="Gene3D" id="2.40.10.480">
    <property type="match status" value="1"/>
</dbReference>
<evidence type="ECO:0000259" key="2">
    <source>
        <dbReference type="Pfam" id="PF13360"/>
    </source>
</evidence>
<reference evidence="3 4" key="1">
    <citation type="journal article" date="2009" name="Stand. Genomic Sci.">
        <title>Complete genome sequence of Pirellula staleyi type strain (ATCC 27377).</title>
        <authorList>
            <person name="Clum A."/>
            <person name="Tindall B.J."/>
            <person name="Sikorski J."/>
            <person name="Ivanova N."/>
            <person name="Mavrommatis K."/>
            <person name="Lucas S."/>
            <person name="Glavina del Rio T."/>
            <person name="Nolan M."/>
            <person name="Chen F."/>
            <person name="Tice H."/>
            <person name="Pitluck S."/>
            <person name="Cheng J.F."/>
            <person name="Chertkov O."/>
            <person name="Brettin T."/>
            <person name="Han C."/>
            <person name="Detter J.C."/>
            <person name="Kuske C."/>
            <person name="Bruce D."/>
            <person name="Goodwin L."/>
            <person name="Ovchinikova G."/>
            <person name="Pati A."/>
            <person name="Mikhailova N."/>
            <person name="Chen A."/>
            <person name="Palaniappan K."/>
            <person name="Land M."/>
            <person name="Hauser L."/>
            <person name="Chang Y.J."/>
            <person name="Jeffries C.D."/>
            <person name="Chain P."/>
            <person name="Rohde M."/>
            <person name="Goker M."/>
            <person name="Bristow J."/>
            <person name="Eisen J.A."/>
            <person name="Markowitz V."/>
            <person name="Hugenholtz P."/>
            <person name="Kyrpides N.C."/>
            <person name="Klenk H.P."/>
            <person name="Lapidus A."/>
        </authorList>
    </citation>
    <scope>NUCLEOTIDE SEQUENCE [LARGE SCALE GENOMIC DNA]</scope>
    <source>
        <strain evidence="4">ATCC 27377 / DSM 6068 / ICPB 4128</strain>
    </source>
</reference>
<dbReference type="STRING" id="530564.Psta_1741"/>
<sequence precursor="true">MNIRLLVASLSLVCITFTSPLLAEDWPQWMGVRRDGVWNETGTLDKFPAEGPKVLWRAKIAGGYAGPAVSQGRVVVTDFVTQGEFTNDPQTRNDLQGTERVLCLDAASGKELWKFEYPTTYKISYPCGPRCTPTIDGKLVYTLGAEGNLCCLELATGKLVWSRELKKDYSVGAPLWGFAGHPLVEGNQLICLVGGKGAVAVSFDKLTGKELWKALDAREPGYAPPTIVTIGGQRQLVIFHSESINGLAIDCGKTLWSVPVAADYGMSIMAPRSSGSLLYAAGIVDKGVMLKFDGNKPSELWRTENKLGIDSVCSTPIIVGETMYGVDREGELTGMKLETGEHLWQSYAATTGARRANSGTAFLVKNGEKFFLFNEKGELVIAKLSPEGYEELSRGKILEPTGDAFGRKVVWSHPAFANKTIIARNDQEIVCVSLAAE</sequence>
<gene>
    <name evidence="3" type="ordered locus">Psta_1741</name>
</gene>